<keyword evidence="2" id="KW-0680">Restriction system</keyword>
<sequence>MDLRPGYKQTEIGSIPEDWDVAPLGAICAMKSGEGITSASIRDFGPFPVFGGNGLRGFTTRFTHDGDFALVGRQGALCGNVYGVSGRFFASEHAVVVTPQNGTSIAWLTRVLKRMELNQYSESSAQPGLSVQKILRLQVAFPPISEQKAIAEALSNIDAAINQSSELISKKRDLRTAAMQQLLSGRTRLAAYSKASIGYKQTEIGNIPTDWDLVNLGSIGESLIGLTYAPTDVRSNGTLVLRSSNIQNDTLAFANNVFVEKLIPQKIMVRPGDVLICVRNGSVDLIGKSALLDERTVGMTFGAFMAVYRSEIGRLINYHFQSSSMKKQIKEHLGATINQITNKSLNSFRIPLSRNKQEQHDIADVLSDMDAEITALEARLEKTRALKQGMMQTLLTGRVRLPVQAEALDPLEVSHA</sequence>
<dbReference type="Gene3D" id="1.10.287.1120">
    <property type="entry name" value="Bipartite methylase S protein"/>
    <property type="match status" value="2"/>
</dbReference>
<evidence type="ECO:0000256" key="2">
    <source>
        <dbReference type="ARBA" id="ARBA00022747"/>
    </source>
</evidence>
<comment type="similarity">
    <text evidence="1">Belongs to the type-I restriction system S methylase family.</text>
</comment>
<reference evidence="5 6" key="1">
    <citation type="submission" date="2018-03" db="EMBL/GenBank/DDBJ databases">
        <authorList>
            <person name="Keele B.F."/>
        </authorList>
    </citation>
    <scope>NUCLEOTIDE SEQUENCE [LARGE SCALE GENOMIC DNA]</scope>
    <source>
        <strain evidence="5 6">CECT 8626</strain>
    </source>
</reference>
<keyword evidence="3" id="KW-0238">DNA-binding</keyword>
<dbReference type="InterPro" id="IPR044946">
    <property type="entry name" value="Restrct_endonuc_typeI_TRD_sf"/>
</dbReference>
<keyword evidence="6" id="KW-1185">Reference proteome</keyword>
<evidence type="ECO:0000313" key="6">
    <source>
        <dbReference type="Proteomes" id="UP000244924"/>
    </source>
</evidence>
<dbReference type="EMBL" id="OMOQ01000002">
    <property type="protein sequence ID" value="SPH23897.1"/>
    <property type="molecule type" value="Genomic_DNA"/>
</dbReference>
<dbReference type="Proteomes" id="UP000244924">
    <property type="component" value="Unassembled WGS sequence"/>
</dbReference>
<evidence type="ECO:0000313" key="5">
    <source>
        <dbReference type="EMBL" id="SPH23897.1"/>
    </source>
</evidence>
<gene>
    <name evidence="5" type="primary">hsdS</name>
    <name evidence="5" type="ORF">DEA8626_02974</name>
</gene>
<dbReference type="CDD" id="cd17266">
    <property type="entry name" value="RMtype1_S_Sau1132ORF3780P-TRD2-CR2_like"/>
    <property type="match status" value="1"/>
</dbReference>
<dbReference type="SUPFAM" id="SSF116734">
    <property type="entry name" value="DNA methylase specificity domain"/>
    <property type="match status" value="2"/>
</dbReference>
<feature type="domain" description="Type I restriction modification DNA specificity" evidence="4">
    <location>
        <begin position="208"/>
        <end position="380"/>
    </location>
</feature>
<dbReference type="Gene3D" id="3.90.220.20">
    <property type="entry name" value="DNA methylase specificity domains"/>
    <property type="match status" value="2"/>
</dbReference>
<protein>
    <submittedName>
        <fullName evidence="5">Type-1 restriction enzyme EcoKI specificity protein</fullName>
    </submittedName>
</protein>
<evidence type="ECO:0000256" key="3">
    <source>
        <dbReference type="ARBA" id="ARBA00023125"/>
    </source>
</evidence>
<dbReference type="CDD" id="cd17265">
    <property type="entry name" value="RMtype1_S_Eco4255III-TRD2-CR2_like"/>
    <property type="match status" value="1"/>
</dbReference>
<dbReference type="InterPro" id="IPR052021">
    <property type="entry name" value="Type-I_RS_S_subunit"/>
</dbReference>
<dbReference type="GO" id="GO:0009307">
    <property type="term" value="P:DNA restriction-modification system"/>
    <property type="evidence" value="ECO:0007669"/>
    <property type="project" value="UniProtKB-KW"/>
</dbReference>
<feature type="domain" description="Type I restriction modification DNA specificity" evidence="4">
    <location>
        <begin position="16"/>
        <end position="163"/>
    </location>
</feature>
<accession>A0A2R8BKH3</accession>
<organism evidence="5 6">
    <name type="scientific">Albidovulum aquaemixtae</name>
    <dbReference type="NCBI Taxonomy" id="1542388"/>
    <lineage>
        <taxon>Bacteria</taxon>
        <taxon>Pseudomonadati</taxon>
        <taxon>Pseudomonadota</taxon>
        <taxon>Alphaproteobacteria</taxon>
        <taxon>Rhodobacterales</taxon>
        <taxon>Paracoccaceae</taxon>
        <taxon>Albidovulum</taxon>
    </lineage>
</organism>
<dbReference type="Pfam" id="PF01420">
    <property type="entry name" value="Methylase_S"/>
    <property type="match status" value="2"/>
</dbReference>
<name>A0A2R8BKH3_9RHOB</name>
<dbReference type="RefSeq" id="WP_108853963.1">
    <property type="nucleotide sequence ID" value="NZ_OMOQ01000002.1"/>
</dbReference>
<dbReference type="OrthoDB" id="512700at2"/>
<dbReference type="AlphaFoldDB" id="A0A2R8BKH3"/>
<dbReference type="PANTHER" id="PTHR30408:SF12">
    <property type="entry name" value="TYPE I RESTRICTION ENZYME MJAVIII SPECIFICITY SUBUNIT"/>
    <property type="match status" value="1"/>
</dbReference>
<dbReference type="PANTHER" id="PTHR30408">
    <property type="entry name" value="TYPE-1 RESTRICTION ENZYME ECOKI SPECIFICITY PROTEIN"/>
    <property type="match status" value="1"/>
</dbReference>
<evidence type="ECO:0000259" key="4">
    <source>
        <dbReference type="Pfam" id="PF01420"/>
    </source>
</evidence>
<proteinExistence type="inferred from homology"/>
<evidence type="ECO:0000256" key="1">
    <source>
        <dbReference type="ARBA" id="ARBA00010923"/>
    </source>
</evidence>
<dbReference type="GO" id="GO:0003677">
    <property type="term" value="F:DNA binding"/>
    <property type="evidence" value="ECO:0007669"/>
    <property type="project" value="UniProtKB-KW"/>
</dbReference>
<dbReference type="InterPro" id="IPR000055">
    <property type="entry name" value="Restrct_endonuc_typeI_TRD"/>
</dbReference>